<dbReference type="GO" id="GO:0004016">
    <property type="term" value="F:adenylate cyclase activity"/>
    <property type="evidence" value="ECO:0007669"/>
    <property type="project" value="UniProtKB-ARBA"/>
</dbReference>
<comment type="caution">
    <text evidence="3">The sequence shown here is derived from an EMBL/GenBank/DDBJ whole genome shotgun (WGS) entry which is preliminary data.</text>
</comment>
<dbReference type="AlphaFoldDB" id="A0A497XPM4"/>
<dbReference type="InterPro" id="IPR000253">
    <property type="entry name" value="FHA_dom"/>
</dbReference>
<dbReference type="SUPFAM" id="SSF55073">
    <property type="entry name" value="Nucleotide cyclase"/>
    <property type="match status" value="1"/>
</dbReference>
<dbReference type="InterPro" id="IPR008984">
    <property type="entry name" value="SMAD_FHA_dom_sf"/>
</dbReference>
<sequence length="299" mass="32881">MKADPRNLCVLFADVAGSTRLYERLGDAEALRAVERCLNRVERVITGYKGRVVKTIGDEIMAVFDSAEDGMQAACDMQQRVEDLPPISGVKLAIRVGFHFGPAIEDKNDVFGDTVNVAARMTTLAKGGQIITTGESIAELPPLLRQSSREIDAIAIKGKSEAMHVCEVLWLEGEDLTMKSGTSIATAAPPPPLRLRLRHDNKEITLDAAHPSATLGRDLGCDFVIRDPRASRSHGRVELRRDKFMLVDQSTNGTFVTVEGEAEFALKREETILRNRGRIVFGHAWADKKTEVLAFEILG</sequence>
<organism evidence="3 4">
    <name type="scientific">Sulfurisoma sediminicola</name>
    <dbReference type="NCBI Taxonomy" id="1381557"/>
    <lineage>
        <taxon>Bacteria</taxon>
        <taxon>Pseudomonadati</taxon>
        <taxon>Pseudomonadota</taxon>
        <taxon>Betaproteobacteria</taxon>
        <taxon>Nitrosomonadales</taxon>
        <taxon>Sterolibacteriaceae</taxon>
        <taxon>Sulfurisoma</taxon>
    </lineage>
</organism>
<name>A0A497XPM4_9PROT</name>
<dbReference type="CDD" id="cd00060">
    <property type="entry name" value="FHA"/>
    <property type="match status" value="1"/>
</dbReference>
<gene>
    <name evidence="3" type="ORF">DFR35_0663</name>
</gene>
<dbReference type="RefSeq" id="WP_243642509.1">
    <property type="nucleotide sequence ID" value="NZ_BHVV01000001.1"/>
</dbReference>
<dbReference type="Pfam" id="PF00211">
    <property type="entry name" value="Guanylate_cyc"/>
    <property type="match status" value="1"/>
</dbReference>
<keyword evidence="4" id="KW-1185">Reference proteome</keyword>
<dbReference type="CDD" id="cd07302">
    <property type="entry name" value="CHD"/>
    <property type="match status" value="1"/>
</dbReference>
<proteinExistence type="predicted"/>
<feature type="domain" description="Guanylate cyclase" evidence="2">
    <location>
        <begin position="9"/>
        <end position="122"/>
    </location>
</feature>
<dbReference type="Pfam" id="PF00498">
    <property type="entry name" value="FHA"/>
    <property type="match status" value="1"/>
</dbReference>
<dbReference type="PANTHER" id="PTHR43081:SF1">
    <property type="entry name" value="ADENYLATE CYCLASE, TERMINAL-DIFFERENTIATION SPECIFIC"/>
    <property type="match status" value="1"/>
</dbReference>
<dbReference type="Gene3D" id="2.60.200.20">
    <property type="match status" value="1"/>
</dbReference>
<evidence type="ECO:0000313" key="3">
    <source>
        <dbReference type="EMBL" id="RLJ68109.1"/>
    </source>
</evidence>
<dbReference type="Gene3D" id="3.30.70.1230">
    <property type="entry name" value="Nucleotide cyclase"/>
    <property type="match status" value="1"/>
</dbReference>
<reference evidence="3 4" key="1">
    <citation type="submission" date="2018-10" db="EMBL/GenBank/DDBJ databases">
        <title>Genomic Encyclopedia of Type Strains, Phase IV (KMG-IV): sequencing the most valuable type-strain genomes for metagenomic binning, comparative biology and taxonomic classification.</title>
        <authorList>
            <person name="Goeker M."/>
        </authorList>
    </citation>
    <scope>NUCLEOTIDE SEQUENCE [LARGE SCALE GENOMIC DNA]</scope>
    <source>
        <strain evidence="3 4">DSM 26916</strain>
    </source>
</reference>
<dbReference type="SUPFAM" id="SSF49879">
    <property type="entry name" value="SMAD/FHA domain"/>
    <property type="match status" value="1"/>
</dbReference>
<dbReference type="PROSITE" id="PS50125">
    <property type="entry name" value="GUANYLATE_CYCLASE_2"/>
    <property type="match status" value="1"/>
</dbReference>
<protein>
    <submittedName>
        <fullName evidence="3">Class 3 adenylate cyclase</fullName>
    </submittedName>
</protein>
<evidence type="ECO:0000313" key="4">
    <source>
        <dbReference type="Proteomes" id="UP000268908"/>
    </source>
</evidence>
<dbReference type="GO" id="GO:0009190">
    <property type="term" value="P:cyclic nucleotide biosynthetic process"/>
    <property type="evidence" value="ECO:0007669"/>
    <property type="project" value="InterPro"/>
</dbReference>
<accession>A0A497XPM4</accession>
<dbReference type="GO" id="GO:0035556">
    <property type="term" value="P:intracellular signal transduction"/>
    <property type="evidence" value="ECO:0007669"/>
    <property type="project" value="InterPro"/>
</dbReference>
<dbReference type="PROSITE" id="PS50006">
    <property type="entry name" value="FHA_DOMAIN"/>
    <property type="match status" value="1"/>
</dbReference>
<evidence type="ECO:0000259" key="1">
    <source>
        <dbReference type="PROSITE" id="PS50006"/>
    </source>
</evidence>
<dbReference type="EMBL" id="RCCI01000004">
    <property type="protein sequence ID" value="RLJ68109.1"/>
    <property type="molecule type" value="Genomic_DNA"/>
</dbReference>
<feature type="domain" description="FHA" evidence="1">
    <location>
        <begin position="213"/>
        <end position="257"/>
    </location>
</feature>
<dbReference type="PANTHER" id="PTHR43081">
    <property type="entry name" value="ADENYLATE CYCLASE, TERMINAL-DIFFERENTIATION SPECIFIC-RELATED"/>
    <property type="match status" value="1"/>
</dbReference>
<dbReference type="InterPro" id="IPR029787">
    <property type="entry name" value="Nucleotide_cyclase"/>
</dbReference>
<evidence type="ECO:0000259" key="2">
    <source>
        <dbReference type="PROSITE" id="PS50125"/>
    </source>
</evidence>
<dbReference type="SMART" id="SM00044">
    <property type="entry name" value="CYCc"/>
    <property type="match status" value="1"/>
</dbReference>
<dbReference type="InterPro" id="IPR001054">
    <property type="entry name" value="A/G_cyclase"/>
</dbReference>
<dbReference type="Proteomes" id="UP000268908">
    <property type="component" value="Unassembled WGS sequence"/>
</dbReference>
<dbReference type="InterPro" id="IPR050697">
    <property type="entry name" value="Adenylyl/Guanylyl_Cyclase_3/4"/>
</dbReference>